<keyword evidence="16" id="KW-1185">Reference proteome</keyword>
<dbReference type="Proteomes" id="UP001174936">
    <property type="component" value="Unassembled WGS sequence"/>
</dbReference>
<keyword evidence="11 14" id="KW-0275">Fatty acid biosynthesis</keyword>
<sequence>MAKSTSPKRGGDTGFGLRKAYLVFYNSASAIAWATVLTRVVSAYAGGGAPAVPVAVDEFARNTQSFAVMEILHALTGTVPAPFFTTLIQVFSRILLMWGISFPFPALNVNPFYSSMLVAWSITEIIRYSFFVFKQFDMVPGFLNWLRYSAFLILYPIGISSEVAMIVSALRGPALTLHEYYPYALISILLGYVPGSVILYSHMLRQRKKNLRAKPKTK</sequence>
<dbReference type="GO" id="GO:0030497">
    <property type="term" value="P:fatty acid elongation"/>
    <property type="evidence" value="ECO:0007669"/>
    <property type="project" value="TreeGrafter"/>
</dbReference>
<dbReference type="GO" id="GO:0030148">
    <property type="term" value="P:sphingolipid biosynthetic process"/>
    <property type="evidence" value="ECO:0007669"/>
    <property type="project" value="TreeGrafter"/>
</dbReference>
<keyword evidence="10 14" id="KW-0472">Membrane</keyword>
<comment type="caution">
    <text evidence="14">Lacks conserved residue(s) required for the propagation of feature annotation.</text>
</comment>
<evidence type="ECO:0000256" key="6">
    <source>
        <dbReference type="ARBA" id="ARBA00022692"/>
    </source>
</evidence>
<proteinExistence type="inferred from homology"/>
<comment type="similarity">
    <text evidence="3 14">Belongs to the very long-chain fatty acids dehydratase HACD family.</text>
</comment>
<keyword evidence="5 14" id="KW-0444">Lipid biosynthesis</keyword>
<evidence type="ECO:0000256" key="11">
    <source>
        <dbReference type="ARBA" id="ARBA00023160"/>
    </source>
</evidence>
<dbReference type="InterPro" id="IPR007482">
    <property type="entry name" value="Tyr_Pase-like_PTPLA"/>
</dbReference>
<evidence type="ECO:0000256" key="7">
    <source>
        <dbReference type="ARBA" id="ARBA00022832"/>
    </source>
</evidence>
<evidence type="ECO:0000313" key="16">
    <source>
        <dbReference type="Proteomes" id="UP001174936"/>
    </source>
</evidence>
<feature type="transmembrane region" description="Helical" evidence="14">
    <location>
        <begin position="180"/>
        <end position="200"/>
    </location>
</feature>
<dbReference type="Pfam" id="PF04387">
    <property type="entry name" value="PTPLA"/>
    <property type="match status" value="1"/>
</dbReference>
<evidence type="ECO:0000256" key="12">
    <source>
        <dbReference type="ARBA" id="ARBA00023239"/>
    </source>
</evidence>
<evidence type="ECO:0000256" key="2">
    <source>
        <dbReference type="ARBA" id="ARBA00005194"/>
    </source>
</evidence>
<evidence type="ECO:0000256" key="10">
    <source>
        <dbReference type="ARBA" id="ARBA00023136"/>
    </source>
</evidence>
<evidence type="ECO:0000256" key="8">
    <source>
        <dbReference type="ARBA" id="ARBA00022989"/>
    </source>
</evidence>
<comment type="catalytic activity">
    <reaction evidence="13 14">
        <text>a very-long-chain (3R)-3-hydroxyacyl-CoA = a very-long-chain (2E)-enoyl-CoA + H2O</text>
        <dbReference type="Rhea" id="RHEA:45812"/>
        <dbReference type="ChEBI" id="CHEBI:15377"/>
        <dbReference type="ChEBI" id="CHEBI:83728"/>
        <dbReference type="ChEBI" id="CHEBI:85440"/>
        <dbReference type="EC" id="4.2.1.134"/>
    </reaction>
</comment>
<dbReference type="GO" id="GO:0102158">
    <property type="term" value="F:very-long-chain (3R)-3-hydroxyacyl-CoA dehydratase activity"/>
    <property type="evidence" value="ECO:0007669"/>
    <property type="project" value="UniProtKB-EC"/>
</dbReference>
<dbReference type="EMBL" id="JAULSV010000004">
    <property type="protein sequence ID" value="KAK0646202.1"/>
    <property type="molecule type" value="Genomic_DNA"/>
</dbReference>
<keyword evidence="12 14" id="KW-0456">Lyase</keyword>
<comment type="function">
    <text evidence="14">Catalyzes the third of the four reactions of the long-chain fatty acids elongation cycle. This endoplasmic reticulum-bound enzymatic process, allows the addition of two carbons to the chain of long- and very long-chain fatty acids/VLCFAs per cycle. This enzyme catalyzes the dehydration of the 3-hydroxyacyl-CoA intermediate into trans-2,3-enoyl-CoA, within each cycle of fatty acid elongation. Thereby, it participates to the production of VLCFAs of different chain lengths that are involved in multiple biological processes as precursors of membrane lipids and lipid mediators.</text>
</comment>
<keyword evidence="7 14" id="KW-0276">Fatty acid metabolism</keyword>
<evidence type="ECO:0000256" key="4">
    <source>
        <dbReference type="ARBA" id="ARBA00013122"/>
    </source>
</evidence>
<comment type="pathway">
    <text evidence="2 14">Lipid metabolism; fatty acid biosynthesis.</text>
</comment>
<gene>
    <name evidence="15" type="ORF">B0T16DRAFT_156284</name>
</gene>
<evidence type="ECO:0000256" key="5">
    <source>
        <dbReference type="ARBA" id="ARBA00022516"/>
    </source>
</evidence>
<dbReference type="EC" id="4.2.1.134" evidence="4 14"/>
<keyword evidence="14" id="KW-0256">Endoplasmic reticulum</keyword>
<keyword evidence="6 14" id="KW-0812">Transmembrane</keyword>
<evidence type="ECO:0000256" key="13">
    <source>
        <dbReference type="ARBA" id="ARBA00036671"/>
    </source>
</evidence>
<evidence type="ECO:0000256" key="1">
    <source>
        <dbReference type="ARBA" id="ARBA00004141"/>
    </source>
</evidence>
<evidence type="ECO:0000256" key="3">
    <source>
        <dbReference type="ARBA" id="ARBA00007811"/>
    </source>
</evidence>
<accession>A0AA39Y537</accession>
<comment type="subcellular location">
    <subcellularLocation>
        <location evidence="14">Endoplasmic reticulum membrane</location>
        <topology evidence="14">Multi-pass membrane protein</topology>
    </subcellularLocation>
    <subcellularLocation>
        <location evidence="1">Membrane</location>
        <topology evidence="1">Multi-pass membrane protein</topology>
    </subcellularLocation>
</comment>
<feature type="transmembrane region" description="Helical" evidence="14">
    <location>
        <begin position="112"/>
        <end position="133"/>
    </location>
</feature>
<name>A0AA39Y537_9PEZI</name>
<dbReference type="PANTHER" id="PTHR11035:SF3">
    <property type="entry name" value="VERY-LONG-CHAIN (3R)-3-HYDROXYACYL-COA DEHYDRATASE"/>
    <property type="match status" value="1"/>
</dbReference>
<reference evidence="15" key="1">
    <citation type="submission" date="2023-06" db="EMBL/GenBank/DDBJ databases">
        <title>Genome-scale phylogeny and comparative genomics of the fungal order Sordariales.</title>
        <authorList>
            <consortium name="Lawrence Berkeley National Laboratory"/>
            <person name="Hensen N."/>
            <person name="Bonometti L."/>
            <person name="Westerberg I."/>
            <person name="Brannstrom I.O."/>
            <person name="Guillou S."/>
            <person name="Cros-Aarteil S."/>
            <person name="Calhoun S."/>
            <person name="Haridas S."/>
            <person name="Kuo A."/>
            <person name="Mondo S."/>
            <person name="Pangilinan J."/>
            <person name="Riley R."/>
            <person name="Labutti K."/>
            <person name="Andreopoulos B."/>
            <person name="Lipzen A."/>
            <person name="Chen C."/>
            <person name="Yanf M."/>
            <person name="Daum C."/>
            <person name="Ng V."/>
            <person name="Clum A."/>
            <person name="Steindorff A."/>
            <person name="Ohm R."/>
            <person name="Martin F."/>
            <person name="Silar P."/>
            <person name="Natvig D."/>
            <person name="Lalanne C."/>
            <person name="Gautier V."/>
            <person name="Ament-Velasquez S.L."/>
            <person name="Kruys A."/>
            <person name="Hutchinson M.I."/>
            <person name="Powell A.J."/>
            <person name="Barry K."/>
            <person name="Miller A.N."/>
            <person name="Grigoriev I.V."/>
            <person name="Debuchy R."/>
            <person name="Gladieux P."/>
            <person name="Thoren M.H."/>
            <person name="Johannesson H."/>
        </authorList>
    </citation>
    <scope>NUCLEOTIDE SEQUENCE</scope>
    <source>
        <strain evidence="15">SMH2532-1</strain>
    </source>
</reference>
<evidence type="ECO:0000256" key="14">
    <source>
        <dbReference type="RuleBase" id="RU363109"/>
    </source>
</evidence>
<organism evidence="15 16">
    <name type="scientific">Cercophora newfieldiana</name>
    <dbReference type="NCBI Taxonomy" id="92897"/>
    <lineage>
        <taxon>Eukaryota</taxon>
        <taxon>Fungi</taxon>
        <taxon>Dikarya</taxon>
        <taxon>Ascomycota</taxon>
        <taxon>Pezizomycotina</taxon>
        <taxon>Sordariomycetes</taxon>
        <taxon>Sordariomycetidae</taxon>
        <taxon>Sordariales</taxon>
        <taxon>Lasiosphaeriaceae</taxon>
        <taxon>Cercophora</taxon>
    </lineage>
</organism>
<evidence type="ECO:0000256" key="9">
    <source>
        <dbReference type="ARBA" id="ARBA00023098"/>
    </source>
</evidence>
<dbReference type="GO" id="GO:0005789">
    <property type="term" value="C:endoplasmic reticulum membrane"/>
    <property type="evidence" value="ECO:0007669"/>
    <property type="project" value="UniProtKB-SubCell"/>
</dbReference>
<protein>
    <recommendedName>
        <fullName evidence="4 14">Very-long-chain (3R)-3-hydroxyacyl-CoA dehydratase</fullName>
        <ecNumber evidence="4 14">4.2.1.134</ecNumber>
    </recommendedName>
</protein>
<dbReference type="AlphaFoldDB" id="A0AA39Y537"/>
<keyword evidence="9 14" id="KW-0443">Lipid metabolism</keyword>
<keyword evidence="8 14" id="KW-1133">Transmembrane helix</keyword>
<comment type="caution">
    <text evidence="15">The sequence shown here is derived from an EMBL/GenBank/DDBJ whole genome shotgun (WGS) entry which is preliminary data.</text>
</comment>
<evidence type="ECO:0000313" key="15">
    <source>
        <dbReference type="EMBL" id="KAK0646202.1"/>
    </source>
</evidence>
<dbReference type="PANTHER" id="PTHR11035">
    <property type="entry name" value="VERY-LONG-CHAIN (3R)-3-HYDROXYACYL-COA DEHYDRATASE"/>
    <property type="match status" value="1"/>
</dbReference>
<dbReference type="GO" id="GO:0042761">
    <property type="term" value="P:very long-chain fatty acid biosynthetic process"/>
    <property type="evidence" value="ECO:0007669"/>
    <property type="project" value="TreeGrafter"/>
</dbReference>
<feature type="transmembrane region" description="Helical" evidence="14">
    <location>
        <begin position="145"/>
        <end position="168"/>
    </location>
</feature>